<dbReference type="InterPro" id="IPR016162">
    <property type="entry name" value="Ald_DH_N"/>
</dbReference>
<comment type="similarity">
    <text evidence="1 5">Belongs to the aldehyde dehydrogenase family.</text>
</comment>
<protein>
    <submittedName>
        <fullName evidence="7">Vanillin dehydrogenase</fullName>
    </submittedName>
</protein>
<evidence type="ECO:0000256" key="1">
    <source>
        <dbReference type="ARBA" id="ARBA00009986"/>
    </source>
</evidence>
<name>A0A194W3G0_CYTMA</name>
<dbReference type="InterPro" id="IPR050740">
    <property type="entry name" value="Aldehyde_DH_Superfamily"/>
</dbReference>
<dbReference type="CDD" id="cd07105">
    <property type="entry name" value="ALDH_SaliADH"/>
    <property type="match status" value="1"/>
</dbReference>
<evidence type="ECO:0000256" key="3">
    <source>
        <dbReference type="ARBA" id="ARBA00023002"/>
    </source>
</evidence>
<dbReference type="InterPro" id="IPR016161">
    <property type="entry name" value="Ald_DH/histidinol_DH"/>
</dbReference>
<proteinExistence type="inferred from homology"/>
<dbReference type="Pfam" id="PF00171">
    <property type="entry name" value="Aldedh"/>
    <property type="match status" value="1"/>
</dbReference>
<reference evidence="7" key="1">
    <citation type="submission" date="2014-12" db="EMBL/GenBank/DDBJ databases">
        <title>Genome Sequence of Valsa Canker Pathogens Uncovers a Specific Adaption of Colonization on Woody Bark.</title>
        <authorList>
            <person name="Yin Z."/>
            <person name="Liu H."/>
            <person name="Gao X."/>
            <person name="Li Z."/>
            <person name="Song N."/>
            <person name="Ke X."/>
            <person name="Dai Q."/>
            <person name="Wu Y."/>
            <person name="Sun Y."/>
            <person name="Xu J.-R."/>
            <person name="Kang Z.K."/>
            <person name="Wang L."/>
            <person name="Huang L."/>
        </authorList>
    </citation>
    <scope>NUCLEOTIDE SEQUENCE [LARGE SCALE GENOMIC DNA]</scope>
    <source>
        <strain evidence="7">03-8</strain>
    </source>
</reference>
<evidence type="ECO:0000256" key="5">
    <source>
        <dbReference type="RuleBase" id="RU003345"/>
    </source>
</evidence>
<dbReference type="InterPro" id="IPR016163">
    <property type="entry name" value="Ald_DH_C"/>
</dbReference>
<dbReference type="PANTHER" id="PTHR43353">
    <property type="entry name" value="SUCCINATE-SEMIALDEHYDE DEHYDROGENASE, MITOCHONDRIAL"/>
    <property type="match status" value="1"/>
</dbReference>
<organism evidence="7 8">
    <name type="scientific">Cytospora mali</name>
    <name type="common">Apple Valsa canker fungus</name>
    <name type="synonym">Valsa mali</name>
    <dbReference type="NCBI Taxonomy" id="578113"/>
    <lineage>
        <taxon>Eukaryota</taxon>
        <taxon>Fungi</taxon>
        <taxon>Dikarya</taxon>
        <taxon>Ascomycota</taxon>
        <taxon>Pezizomycotina</taxon>
        <taxon>Sordariomycetes</taxon>
        <taxon>Sordariomycetidae</taxon>
        <taxon>Diaporthales</taxon>
        <taxon>Cytosporaceae</taxon>
        <taxon>Cytospora</taxon>
    </lineage>
</organism>
<keyword evidence="8" id="KW-1185">Reference proteome</keyword>
<dbReference type="Gene3D" id="3.40.605.10">
    <property type="entry name" value="Aldehyde Dehydrogenase, Chain A, domain 1"/>
    <property type="match status" value="1"/>
</dbReference>
<evidence type="ECO:0000313" key="8">
    <source>
        <dbReference type="Proteomes" id="UP000078559"/>
    </source>
</evidence>
<dbReference type="InterPro" id="IPR029510">
    <property type="entry name" value="Ald_DH_CS_GLU"/>
</dbReference>
<dbReference type="PROSITE" id="PS00687">
    <property type="entry name" value="ALDEHYDE_DEHYDR_GLU"/>
    <property type="match status" value="1"/>
</dbReference>
<dbReference type="OrthoDB" id="310895at2759"/>
<dbReference type="InterPro" id="IPR015590">
    <property type="entry name" value="Aldehyde_DH_dom"/>
</dbReference>
<dbReference type="Gene3D" id="3.40.309.10">
    <property type="entry name" value="Aldehyde Dehydrogenase, Chain A, domain 2"/>
    <property type="match status" value="1"/>
</dbReference>
<evidence type="ECO:0000313" key="7">
    <source>
        <dbReference type="EMBL" id="KUI70618.1"/>
    </source>
</evidence>
<gene>
    <name evidence="7" type="ORF">VM1G_05771</name>
</gene>
<evidence type="ECO:0000259" key="6">
    <source>
        <dbReference type="Pfam" id="PF00171"/>
    </source>
</evidence>
<dbReference type="GO" id="GO:0009450">
    <property type="term" value="P:gamma-aminobutyric acid catabolic process"/>
    <property type="evidence" value="ECO:0007669"/>
    <property type="project" value="TreeGrafter"/>
</dbReference>
<dbReference type="GO" id="GO:0004777">
    <property type="term" value="F:succinate-semialdehyde dehydrogenase (NAD+) activity"/>
    <property type="evidence" value="ECO:0007669"/>
    <property type="project" value="TreeGrafter"/>
</dbReference>
<feature type="domain" description="Aldehyde dehydrogenase" evidence="6">
    <location>
        <begin position="28"/>
        <end position="479"/>
    </location>
</feature>
<dbReference type="PANTHER" id="PTHR43353:SF6">
    <property type="entry name" value="CYTOPLASMIC ALDEHYDE DEHYDROGENASE (EUROFUNG)"/>
    <property type="match status" value="1"/>
</dbReference>
<keyword evidence="3 5" id="KW-0560">Oxidoreductase</keyword>
<dbReference type="EMBL" id="CM003103">
    <property type="protein sequence ID" value="KUI70618.1"/>
    <property type="molecule type" value="Genomic_DNA"/>
</dbReference>
<dbReference type="AlphaFoldDB" id="A0A194W3G0"/>
<sequence length="483" mass="51960">MASNITKTNTKGATVPFIIGGKEIVSPNTFDVINPALGKAVHKCSSATEADATAAVDAAAKALPAWKAMVPTKRREIFLKAAELLEARREELVTTMMEELGVPRMWADFNITTAKSFTVDVAGRIVTIEGNLPTPQDPNTGAMVIKEPFGVVLAIAPWNAPYILGTRSVIFPMAAGNTVVFKISELSPKTMWGICSVFADAGLPDGVLNMIAHSPANAAAITGQLIANEHIKKINFTGSTTVGRIIGRLAGENLKPVLLELGGKAPAIVWEDANLDLAADQCALGAFLNSGQVCMSTEKVIVHKAVVAEFEKRFLASIDKFFPASGEAPLLINQPAVEKVKRLLRDARDKGATLLNGDFEARESVPTRIRPIVVKGVTEKMDLYKTESFGPTVALYEVDTEEEALRLANDSDYGLTSAVFTEDLRRGLRFAKGIETGACHINSMSIHDESALPHGGAKGSGYGRFCAFGLEEWVRTKTITYQW</sequence>
<dbReference type="Proteomes" id="UP000078559">
    <property type="component" value="Chromosome 6"/>
</dbReference>
<keyword evidence="2" id="KW-0521">NADP</keyword>
<dbReference type="SUPFAM" id="SSF53720">
    <property type="entry name" value="ALDH-like"/>
    <property type="match status" value="1"/>
</dbReference>
<evidence type="ECO:0000256" key="4">
    <source>
        <dbReference type="PROSITE-ProRule" id="PRU10007"/>
    </source>
</evidence>
<evidence type="ECO:0000256" key="2">
    <source>
        <dbReference type="ARBA" id="ARBA00022857"/>
    </source>
</evidence>
<accession>A0A194W3G0</accession>
<dbReference type="FunFam" id="3.40.605.10:FF:000012">
    <property type="entry name" value="NAD-dependent succinate-semialdehyde dehydrogenase"/>
    <property type="match status" value="1"/>
</dbReference>
<dbReference type="SMR" id="A0A194W3G0"/>
<feature type="active site" evidence="4">
    <location>
        <position position="260"/>
    </location>
</feature>